<feature type="binding site" evidence="3">
    <location>
        <position position="174"/>
    </location>
    <ligand>
        <name>Mn(2+)</name>
        <dbReference type="ChEBI" id="CHEBI:29035"/>
        <label>1</label>
    </ligand>
</feature>
<dbReference type="PANTHER" id="PTHR35848">
    <property type="entry name" value="OXALATE-BINDING PROTEIN"/>
    <property type="match status" value="1"/>
</dbReference>
<dbReference type="AlphaFoldDB" id="A0AAV5ABZ0"/>
<feature type="signal peptide" evidence="4">
    <location>
        <begin position="1"/>
        <end position="21"/>
    </location>
</feature>
<evidence type="ECO:0000256" key="2">
    <source>
        <dbReference type="PIRSR" id="PIRSR617774-1"/>
    </source>
</evidence>
<evidence type="ECO:0000256" key="4">
    <source>
        <dbReference type="SAM" id="SignalP"/>
    </source>
</evidence>
<keyword evidence="4" id="KW-0732">Signal</keyword>
<feature type="binding site" evidence="3">
    <location>
        <position position="213"/>
    </location>
    <ligand>
        <name>Mn(2+)</name>
        <dbReference type="ChEBI" id="CHEBI:29035"/>
        <label>1</label>
    </ligand>
</feature>
<dbReference type="InterPro" id="IPR006045">
    <property type="entry name" value="Cupin_1"/>
</dbReference>
<organism evidence="6 7">
    <name type="scientific">Clathrus columnatus</name>
    <dbReference type="NCBI Taxonomy" id="1419009"/>
    <lineage>
        <taxon>Eukaryota</taxon>
        <taxon>Fungi</taxon>
        <taxon>Dikarya</taxon>
        <taxon>Basidiomycota</taxon>
        <taxon>Agaricomycotina</taxon>
        <taxon>Agaricomycetes</taxon>
        <taxon>Phallomycetidae</taxon>
        <taxon>Phallales</taxon>
        <taxon>Clathraceae</taxon>
        <taxon>Clathrus</taxon>
    </lineage>
</organism>
<accession>A0AAV5ABZ0</accession>
<evidence type="ECO:0000256" key="3">
    <source>
        <dbReference type="PIRSR" id="PIRSR617774-2"/>
    </source>
</evidence>
<dbReference type="Pfam" id="PF00190">
    <property type="entry name" value="Cupin_1"/>
    <property type="match status" value="2"/>
</dbReference>
<sequence>MIHSGILIAAFTLLQPQFIFAAPTVNVTSIVPSAVPSASYSSSSQFPIDISTAVESTPTAGYASDDPNYSFYDQFQDEAVPEAIRGTLGATVIGPQNIPIDRESPDFLAPPTTDAGSIDNAKWPFGLSHNHLQTGGWARQQNVGNMPLATAMAGVDMRLEAGAIRELHWHTAAEWGYVIKGTTRITAINPNGQNYEANTNPGDIWYFPPGVPHSIQATNDTAEGAEFLLVFDDGAFNEDETFLLTDWLAHIPKEVLAKNFGANISAFDHIPARELYIFPGTPPPPVSEDEVSDPLGHASTPFSLAWSQISPTPLAGGSVKVVDSTNFPASLTIAAADVTVDVGGLRELHWHPTQAEWSYFISGEARMTIYAANGNAITFNYQAGDIGYVPPSNAHYIENIGNETLHYLEIFKTDQFQDISLNQWLALTPPELVKAHLDIDDATIALFNKTKQYVV</sequence>
<dbReference type="Proteomes" id="UP001050691">
    <property type="component" value="Unassembled WGS sequence"/>
</dbReference>
<reference evidence="6" key="1">
    <citation type="submission" date="2021-10" db="EMBL/GenBank/DDBJ databases">
        <title>De novo Genome Assembly of Clathrus columnatus (Basidiomycota, Fungi) Using Illumina and Nanopore Sequence Data.</title>
        <authorList>
            <person name="Ogiso-Tanaka E."/>
            <person name="Itagaki H."/>
            <person name="Hosoya T."/>
            <person name="Hosaka K."/>
        </authorList>
    </citation>
    <scope>NUCLEOTIDE SEQUENCE</scope>
    <source>
        <strain evidence="6">MO-923</strain>
    </source>
</reference>
<dbReference type="InterPro" id="IPR017774">
    <property type="entry name" value="Bicupin_oxalate_deCO2ase/Oxase"/>
</dbReference>
<dbReference type="CDD" id="cd20305">
    <property type="entry name" value="cupin_OxDC_C"/>
    <property type="match status" value="1"/>
</dbReference>
<keyword evidence="7" id="KW-1185">Reference proteome</keyword>
<feature type="binding site" evidence="3">
    <location>
        <position position="351"/>
    </location>
    <ligand>
        <name>Mn(2+)</name>
        <dbReference type="ChEBI" id="CHEBI:29035"/>
        <label>2</label>
    </ligand>
</feature>
<feature type="chain" id="PRO_5043573821" description="Cupin type-1 domain-containing protein" evidence="4">
    <location>
        <begin position="22"/>
        <end position="455"/>
    </location>
</feature>
<feature type="domain" description="Cupin type-1" evidence="5">
    <location>
        <begin position="125"/>
        <end position="268"/>
    </location>
</feature>
<feature type="binding site" evidence="3">
    <location>
        <position position="170"/>
    </location>
    <ligand>
        <name>Mn(2+)</name>
        <dbReference type="ChEBI" id="CHEBI:29035"/>
        <label>1</label>
    </ligand>
</feature>
<gene>
    <name evidence="6" type="ORF">Clacol_004222</name>
</gene>
<evidence type="ECO:0000256" key="1">
    <source>
        <dbReference type="ARBA" id="ARBA00022723"/>
    </source>
</evidence>
<feature type="binding site" evidence="3">
    <location>
        <position position="349"/>
    </location>
    <ligand>
        <name>Mn(2+)</name>
        <dbReference type="ChEBI" id="CHEBI:29035"/>
        <label>2</label>
    </ligand>
</feature>
<name>A0AAV5ABZ0_9AGAM</name>
<dbReference type="InterPro" id="IPR011051">
    <property type="entry name" value="RmlC_Cupin_sf"/>
</dbReference>
<feature type="binding site" evidence="3">
    <location>
        <position position="395"/>
    </location>
    <ligand>
        <name>Mn(2+)</name>
        <dbReference type="ChEBI" id="CHEBI:29035"/>
        <label>2</label>
    </ligand>
</feature>
<proteinExistence type="predicted"/>
<feature type="binding site" evidence="3">
    <location>
        <position position="168"/>
    </location>
    <ligand>
        <name>Mn(2+)</name>
        <dbReference type="ChEBI" id="CHEBI:29035"/>
        <label>1</label>
    </ligand>
</feature>
<comment type="cofactor">
    <cofactor evidence="3">
        <name>Mn(2+)</name>
        <dbReference type="ChEBI" id="CHEBI:29035"/>
    </cofactor>
    <text evidence="3">Binds 2 manganese ions per subunit.</text>
</comment>
<evidence type="ECO:0000259" key="5">
    <source>
        <dbReference type="SMART" id="SM00835"/>
    </source>
</evidence>
<evidence type="ECO:0000313" key="6">
    <source>
        <dbReference type="EMBL" id="GJJ09996.1"/>
    </source>
</evidence>
<dbReference type="GO" id="GO:0046872">
    <property type="term" value="F:metal ion binding"/>
    <property type="evidence" value="ECO:0007669"/>
    <property type="project" value="UniProtKB-KW"/>
</dbReference>
<dbReference type="CDD" id="cd20304">
    <property type="entry name" value="cupin_OxDC_N"/>
    <property type="match status" value="1"/>
</dbReference>
<dbReference type="NCBIfam" id="TIGR03404">
    <property type="entry name" value="bicupin_oxalic"/>
    <property type="match status" value="1"/>
</dbReference>
<dbReference type="InterPro" id="IPR051610">
    <property type="entry name" value="GPI/OXD"/>
</dbReference>
<dbReference type="GO" id="GO:0033609">
    <property type="term" value="P:oxalate metabolic process"/>
    <property type="evidence" value="ECO:0007669"/>
    <property type="project" value="InterPro"/>
</dbReference>
<dbReference type="SUPFAM" id="SSF51182">
    <property type="entry name" value="RmlC-like cupins"/>
    <property type="match status" value="1"/>
</dbReference>
<feature type="binding site" evidence="3">
    <location>
        <position position="356"/>
    </location>
    <ligand>
        <name>Mn(2+)</name>
        <dbReference type="ChEBI" id="CHEBI:29035"/>
        <label>2</label>
    </ligand>
</feature>
<dbReference type="PANTHER" id="PTHR35848:SF9">
    <property type="entry name" value="SLL1358 PROTEIN"/>
    <property type="match status" value="1"/>
</dbReference>
<dbReference type="EMBL" id="BPWL01000004">
    <property type="protein sequence ID" value="GJJ09996.1"/>
    <property type="molecule type" value="Genomic_DNA"/>
</dbReference>
<keyword evidence="3" id="KW-0464">Manganese</keyword>
<evidence type="ECO:0000313" key="7">
    <source>
        <dbReference type="Proteomes" id="UP001050691"/>
    </source>
</evidence>
<keyword evidence="1 3" id="KW-0479">Metal-binding</keyword>
<feature type="domain" description="Cupin type-1" evidence="5">
    <location>
        <begin position="304"/>
        <end position="445"/>
    </location>
</feature>
<dbReference type="InterPro" id="IPR014710">
    <property type="entry name" value="RmlC-like_jellyroll"/>
</dbReference>
<dbReference type="Gene3D" id="2.60.120.10">
    <property type="entry name" value="Jelly Rolls"/>
    <property type="match status" value="2"/>
</dbReference>
<dbReference type="SMART" id="SM00835">
    <property type="entry name" value="Cupin_1"/>
    <property type="match status" value="2"/>
</dbReference>
<comment type="caution">
    <text evidence="6">The sequence shown here is derived from an EMBL/GenBank/DDBJ whole genome shotgun (WGS) entry which is preliminary data.</text>
</comment>
<protein>
    <recommendedName>
        <fullName evidence="5">Cupin type-1 domain-containing protein</fullName>
    </recommendedName>
</protein>
<feature type="active site" description="Proton donor" evidence="2">
    <location>
        <position position="409"/>
    </location>
</feature>